<dbReference type="PANTHER" id="PTHR37841:SF1">
    <property type="entry name" value="DUF3298 DOMAIN-CONTAINING PROTEIN"/>
    <property type="match status" value="1"/>
</dbReference>
<sequence length="486" mass="53686">MKRKPDFSLPAIGRYVEALGAPYGLFRTLGDVSPEYDACGAPIFIAGNYAAVFRIRTADGKRRALKCYIRPTGYAEAICEALGRVRSPYLVECRYLPDELYVFDLAGQGSYRSVMLMEWADGEPLGRCLARLCGAGDREGLGALARRFDRLGLWLLEADFAHGDLKQDNLIVMPDGSLRLIDYDGVYLPSLAGRPGLVAASPAYRHPLCGNGFFGPEADDYPLALISFSLHALADDPSLFLRYSDGENILLDAEQVQPGRSELYDRLMDRFAKEGALAQVRLGRLLRSPSPRLDGLAEALAGLSGIETTSGAASWSVIDDEDPRMAVVSQGGLFGYADLEQGRLLLPPVYQDAGPFREGLAVVRLGDRFGLIDRDGVWRVDCGRYDYVGPLSGGRALVRRDGLYGFIDRHGREAIAVRYPFACRFHEGRAVVRIGDKYGYIDTEGHQAIPPVFDRAYRFIGGKARVNRCGETFFIDKSDECWLKFD</sequence>
<dbReference type="RefSeq" id="WP_019245423.1">
    <property type="nucleotide sequence ID" value="NZ_CAPH01000007.1"/>
</dbReference>
<dbReference type="GeneID" id="82890077"/>
<dbReference type="Proteomes" id="UP001059295">
    <property type="component" value="Chromosome"/>
</dbReference>
<dbReference type="EMBL" id="CP102294">
    <property type="protein sequence ID" value="UWN57207.1"/>
    <property type="molecule type" value="Genomic_DNA"/>
</dbReference>
<accession>A0ABY5UZ08</accession>
<reference evidence="1" key="1">
    <citation type="journal article" date="2022" name="Cell">
        <title>Design, construction, and in vivo augmentation of a complex gut microbiome.</title>
        <authorList>
            <person name="Cheng A.G."/>
            <person name="Ho P.Y."/>
            <person name="Aranda-Diaz A."/>
            <person name="Jain S."/>
            <person name="Yu F.B."/>
            <person name="Meng X."/>
            <person name="Wang M."/>
            <person name="Iakiviak M."/>
            <person name="Nagashima K."/>
            <person name="Zhao A."/>
            <person name="Murugkar P."/>
            <person name="Patil A."/>
            <person name="Atabakhsh K."/>
            <person name="Weakley A."/>
            <person name="Yan J."/>
            <person name="Brumbaugh A.R."/>
            <person name="Higginbottom S."/>
            <person name="Dimas A."/>
            <person name="Shiver A.L."/>
            <person name="Deutschbauer A."/>
            <person name="Neff N."/>
            <person name="Sonnenburg J.L."/>
            <person name="Huang K.C."/>
            <person name="Fischbach M.A."/>
        </authorList>
    </citation>
    <scope>NUCLEOTIDE SEQUENCE</scope>
    <source>
        <strain evidence="1">AP11</strain>
    </source>
</reference>
<evidence type="ECO:0000313" key="1">
    <source>
        <dbReference type="EMBL" id="UWN57207.1"/>
    </source>
</evidence>
<dbReference type="SUPFAM" id="SSF69360">
    <property type="entry name" value="Cell wall binding repeat"/>
    <property type="match status" value="1"/>
</dbReference>
<dbReference type="PANTHER" id="PTHR37841">
    <property type="entry name" value="GLR2918 PROTEIN"/>
    <property type="match status" value="1"/>
</dbReference>
<dbReference type="InterPro" id="IPR032774">
    <property type="entry name" value="WG_beta_rep"/>
</dbReference>
<dbReference type="InterPro" id="IPR008271">
    <property type="entry name" value="Ser/Thr_kinase_AS"/>
</dbReference>
<keyword evidence="2" id="KW-1185">Reference proteome</keyword>
<dbReference type="Pfam" id="PF14903">
    <property type="entry name" value="WG_beta_rep"/>
    <property type="match status" value="3"/>
</dbReference>
<organism evidence="1 2">
    <name type="scientific">Alistipes ihumii AP11</name>
    <dbReference type="NCBI Taxonomy" id="1211813"/>
    <lineage>
        <taxon>Bacteria</taxon>
        <taxon>Pseudomonadati</taxon>
        <taxon>Bacteroidota</taxon>
        <taxon>Bacteroidia</taxon>
        <taxon>Bacteroidales</taxon>
        <taxon>Rikenellaceae</taxon>
        <taxon>Alistipes</taxon>
    </lineage>
</organism>
<dbReference type="SUPFAM" id="SSF56112">
    <property type="entry name" value="Protein kinase-like (PK-like)"/>
    <property type="match status" value="1"/>
</dbReference>
<dbReference type="PROSITE" id="PS00108">
    <property type="entry name" value="PROTEIN_KINASE_ST"/>
    <property type="match status" value="1"/>
</dbReference>
<proteinExistence type="predicted"/>
<protein>
    <submittedName>
        <fullName evidence="1">WG repeat-containing protein</fullName>
    </submittedName>
</protein>
<name>A0ABY5UZ08_9BACT</name>
<gene>
    <name evidence="1" type="ORF">NQ491_00045</name>
</gene>
<evidence type="ECO:0000313" key="2">
    <source>
        <dbReference type="Proteomes" id="UP001059295"/>
    </source>
</evidence>
<dbReference type="InterPro" id="IPR011009">
    <property type="entry name" value="Kinase-like_dom_sf"/>
</dbReference>